<feature type="non-terminal residue" evidence="1">
    <location>
        <position position="26"/>
    </location>
</feature>
<organism evidence="1">
    <name type="scientific">marine metagenome</name>
    <dbReference type="NCBI Taxonomy" id="408172"/>
    <lineage>
        <taxon>unclassified sequences</taxon>
        <taxon>metagenomes</taxon>
        <taxon>ecological metagenomes</taxon>
    </lineage>
</organism>
<accession>A0A382I615</accession>
<sequence>MSPEERRLTTNIPTDIASNLFNSNFI</sequence>
<reference evidence="1" key="1">
    <citation type="submission" date="2018-05" db="EMBL/GenBank/DDBJ databases">
        <authorList>
            <person name="Lanie J.A."/>
            <person name="Ng W.-L."/>
            <person name="Kazmierczak K.M."/>
            <person name="Andrzejewski T.M."/>
            <person name="Davidsen T.M."/>
            <person name="Wayne K.J."/>
            <person name="Tettelin H."/>
            <person name="Glass J.I."/>
            <person name="Rusch D."/>
            <person name="Podicherti R."/>
            <person name="Tsui H.-C.T."/>
            <person name="Winkler M.E."/>
        </authorList>
    </citation>
    <scope>NUCLEOTIDE SEQUENCE</scope>
</reference>
<proteinExistence type="predicted"/>
<gene>
    <name evidence="1" type="ORF">METZ01_LOCUS247511</name>
</gene>
<dbReference type="AlphaFoldDB" id="A0A382I615"/>
<evidence type="ECO:0000313" key="1">
    <source>
        <dbReference type="EMBL" id="SVB94657.1"/>
    </source>
</evidence>
<feature type="non-terminal residue" evidence="1">
    <location>
        <position position="1"/>
    </location>
</feature>
<protein>
    <submittedName>
        <fullName evidence="1">Uncharacterized protein</fullName>
    </submittedName>
</protein>
<name>A0A382I615_9ZZZZ</name>
<dbReference type="EMBL" id="UINC01065223">
    <property type="protein sequence ID" value="SVB94657.1"/>
    <property type="molecule type" value="Genomic_DNA"/>
</dbReference>